<accession>A0A8W8L6P8</accession>
<keyword evidence="3" id="KW-1185">Reference proteome</keyword>
<dbReference type="Gene3D" id="2.120.10.30">
    <property type="entry name" value="TolB, C-terminal domain"/>
    <property type="match status" value="1"/>
</dbReference>
<dbReference type="EnsemblMetazoa" id="G26859.1">
    <property type="protein sequence ID" value="G26859.1:cds"/>
    <property type="gene ID" value="G26859"/>
</dbReference>
<reference evidence="2" key="1">
    <citation type="submission" date="2022-08" db="UniProtKB">
        <authorList>
            <consortium name="EnsemblMetazoa"/>
        </authorList>
    </citation>
    <scope>IDENTIFICATION</scope>
    <source>
        <strain evidence="2">05x7-T-G4-1.051#20</strain>
    </source>
</reference>
<keyword evidence="1" id="KW-0175">Coiled coil</keyword>
<evidence type="ECO:0008006" key="4">
    <source>
        <dbReference type="Google" id="ProtNLM"/>
    </source>
</evidence>
<name>A0A8W8L6P8_MAGGI</name>
<feature type="coiled-coil region" evidence="1">
    <location>
        <begin position="1"/>
        <end position="28"/>
    </location>
</feature>
<sequence length="409" mass="47350">IKEVQRFCNDLEKEIEIEKLNVEEIDKNVDLFPCMIQDSYERCVKHMTDVKERQLNQLAKMSKNGKRKLESSIQNYENRKVYLRKCQKTLEGALECEDHSEVLLWYSLIRENVGEIKKMKFENLNIVLTSTPCETKVCEIENFEEFLDLNVQEKVRRIPEVNDFHQNAFHVLKKWEIPGSDIRGGAFLSNGHLILTDFMLKRCALLSEDGNIIRELKFSDSLWGMHYDQKKEVFYAILPRKQEIRMMNLQDFANIKTFPVEFAANGITNVNDKFLIIGANLLCTLNSDFEVINETDVDDNSDDITSDVSGNIIYSCYMKDTVTKKDNENEIMFVYRHPDLKAPYGLAVDPVGNIYVCGHLSNNIHVISEAGETLRILPGFTRPQFIAFQESCFRFFVVEGEGVKICELC</sequence>
<organism evidence="2 3">
    <name type="scientific">Magallana gigas</name>
    <name type="common">Pacific oyster</name>
    <name type="synonym">Crassostrea gigas</name>
    <dbReference type="NCBI Taxonomy" id="29159"/>
    <lineage>
        <taxon>Eukaryota</taxon>
        <taxon>Metazoa</taxon>
        <taxon>Spiralia</taxon>
        <taxon>Lophotrochozoa</taxon>
        <taxon>Mollusca</taxon>
        <taxon>Bivalvia</taxon>
        <taxon>Autobranchia</taxon>
        <taxon>Pteriomorphia</taxon>
        <taxon>Ostreida</taxon>
        <taxon>Ostreoidea</taxon>
        <taxon>Ostreidae</taxon>
        <taxon>Magallana</taxon>
    </lineage>
</organism>
<dbReference type="Proteomes" id="UP000005408">
    <property type="component" value="Unassembled WGS sequence"/>
</dbReference>
<dbReference type="InterPro" id="IPR010620">
    <property type="entry name" value="SBBP_repeat"/>
</dbReference>
<dbReference type="SUPFAM" id="SSF63829">
    <property type="entry name" value="Calcium-dependent phosphotriesterase"/>
    <property type="match status" value="1"/>
</dbReference>
<evidence type="ECO:0000313" key="2">
    <source>
        <dbReference type="EnsemblMetazoa" id="G26859.1:cds"/>
    </source>
</evidence>
<dbReference type="InterPro" id="IPR011042">
    <property type="entry name" value="6-blade_b-propeller_TolB-like"/>
</dbReference>
<protein>
    <recommendedName>
        <fullName evidence="4">SMP-30/Gluconolactonase/LRE-like region domain-containing protein</fullName>
    </recommendedName>
</protein>
<proteinExistence type="predicted"/>
<dbReference type="AlphaFoldDB" id="A0A8W8L6P8"/>
<evidence type="ECO:0000256" key="1">
    <source>
        <dbReference type="SAM" id="Coils"/>
    </source>
</evidence>
<evidence type="ECO:0000313" key="3">
    <source>
        <dbReference type="Proteomes" id="UP000005408"/>
    </source>
</evidence>
<dbReference type="Pfam" id="PF06739">
    <property type="entry name" value="SBBP"/>
    <property type="match status" value="1"/>
</dbReference>